<keyword evidence="2" id="KW-1185">Reference proteome</keyword>
<organism evidence="1 2">
    <name type="scientific">Daucus carota subsp. sativus</name>
    <name type="common">Carrot</name>
    <dbReference type="NCBI Taxonomy" id="79200"/>
    <lineage>
        <taxon>Eukaryota</taxon>
        <taxon>Viridiplantae</taxon>
        <taxon>Streptophyta</taxon>
        <taxon>Embryophyta</taxon>
        <taxon>Tracheophyta</taxon>
        <taxon>Spermatophyta</taxon>
        <taxon>Magnoliopsida</taxon>
        <taxon>eudicotyledons</taxon>
        <taxon>Gunneridae</taxon>
        <taxon>Pentapetalae</taxon>
        <taxon>asterids</taxon>
        <taxon>campanulids</taxon>
        <taxon>Apiales</taxon>
        <taxon>Apiaceae</taxon>
        <taxon>Apioideae</taxon>
        <taxon>Scandiceae</taxon>
        <taxon>Daucinae</taxon>
        <taxon>Daucus</taxon>
        <taxon>Daucus sect. Daucus</taxon>
    </lineage>
</organism>
<reference evidence="1" key="1">
    <citation type="journal article" date="2016" name="Nat. Genet.">
        <title>A high-quality carrot genome assembly provides new insights into carotenoid accumulation and asterid genome evolution.</title>
        <authorList>
            <person name="Iorizzo M."/>
            <person name="Ellison S."/>
            <person name="Senalik D."/>
            <person name="Zeng P."/>
            <person name="Satapoomin P."/>
            <person name="Huang J."/>
            <person name="Bowman M."/>
            <person name="Iovene M."/>
            <person name="Sanseverino W."/>
            <person name="Cavagnaro P."/>
            <person name="Yildiz M."/>
            <person name="Macko-Podgorni A."/>
            <person name="Moranska E."/>
            <person name="Grzebelus E."/>
            <person name="Grzebelus D."/>
            <person name="Ashrafi H."/>
            <person name="Zheng Z."/>
            <person name="Cheng S."/>
            <person name="Spooner D."/>
            <person name="Van Deynze A."/>
            <person name="Simon P."/>
        </authorList>
    </citation>
    <scope>NUCLEOTIDE SEQUENCE</scope>
    <source>
        <tissue evidence="1">Leaf</tissue>
    </source>
</reference>
<dbReference type="Gramene" id="KZM96729">
    <property type="protein sequence ID" value="KZM96729"/>
    <property type="gene ID" value="DCAR_015909"/>
</dbReference>
<dbReference type="Proteomes" id="UP000077755">
    <property type="component" value="Chromosome 4"/>
</dbReference>
<name>A0A165A0T0_DAUCS</name>
<protein>
    <submittedName>
        <fullName evidence="1">Uncharacterized protein</fullName>
    </submittedName>
</protein>
<dbReference type="AlphaFoldDB" id="A0A165A0T0"/>
<evidence type="ECO:0000313" key="2">
    <source>
        <dbReference type="Proteomes" id="UP000077755"/>
    </source>
</evidence>
<evidence type="ECO:0000313" key="1">
    <source>
        <dbReference type="EMBL" id="WOG95471.1"/>
    </source>
</evidence>
<accession>A0A165A0T0</accession>
<reference evidence="1" key="2">
    <citation type="submission" date="2022-03" db="EMBL/GenBank/DDBJ databases">
        <title>Draft title - Genomic analysis of global carrot germplasm unveils the trajectory of domestication and the origin of high carotenoid orange carrot.</title>
        <authorList>
            <person name="Iorizzo M."/>
            <person name="Ellison S."/>
            <person name="Senalik D."/>
            <person name="Macko-Podgorni A."/>
            <person name="Grzebelus D."/>
            <person name="Bostan H."/>
            <person name="Rolling W."/>
            <person name="Curaba J."/>
            <person name="Simon P."/>
        </authorList>
    </citation>
    <scope>NUCLEOTIDE SEQUENCE</scope>
    <source>
        <tissue evidence="1">Leaf</tissue>
    </source>
</reference>
<sequence length="94" mass="10480">MMNKVLLKRFSTKASPATMHLPGHSPGQFLPPLLTTPPQPVEKAVLFGVSLACLFMSAFDLLSPPAQRKQRDFDLSYKARVPTNQSFWEAHSII</sequence>
<proteinExistence type="predicted"/>
<dbReference type="EMBL" id="CP093346">
    <property type="protein sequence ID" value="WOG95471.1"/>
    <property type="molecule type" value="Genomic_DNA"/>
</dbReference>
<gene>
    <name evidence="1" type="ORF">DCAR_0414790</name>
</gene>